<comment type="caution">
    <text evidence="1">The sequence shown here is derived from an EMBL/GenBank/DDBJ whole genome shotgun (WGS) entry which is preliminary data.</text>
</comment>
<protein>
    <submittedName>
        <fullName evidence="1">Epimerase</fullName>
    </submittedName>
</protein>
<dbReference type="RefSeq" id="WP_131556113.1">
    <property type="nucleotide sequence ID" value="NZ_SJSN01000001.1"/>
</dbReference>
<dbReference type="SUPFAM" id="SSF51735">
    <property type="entry name" value="NAD(P)-binding Rossmann-fold domains"/>
    <property type="match status" value="1"/>
</dbReference>
<evidence type="ECO:0000313" key="1">
    <source>
        <dbReference type="EMBL" id="TCD12678.1"/>
    </source>
</evidence>
<dbReference type="OrthoDB" id="9798632at2"/>
<gene>
    <name evidence="1" type="ORF">EZ449_01140</name>
</gene>
<name>A0A4R0PA57_9SPHI</name>
<reference evidence="1 2" key="1">
    <citation type="submission" date="2019-02" db="EMBL/GenBank/DDBJ databases">
        <title>Pedobacter sp. RP-3-11 sp. nov., isolated from Arctic soil.</title>
        <authorList>
            <person name="Dahal R.H."/>
        </authorList>
    </citation>
    <scope>NUCLEOTIDE SEQUENCE [LARGE SCALE GENOMIC DNA]</scope>
    <source>
        <strain evidence="1 2">RP-3-11</strain>
    </source>
</reference>
<evidence type="ECO:0000313" key="2">
    <source>
        <dbReference type="Proteomes" id="UP000291485"/>
    </source>
</evidence>
<dbReference type="PANTHER" id="PTHR14097">
    <property type="entry name" value="OXIDOREDUCTASE HTATIP2"/>
    <property type="match status" value="1"/>
</dbReference>
<proteinExistence type="predicted"/>
<accession>A0A4R0PA57</accession>
<dbReference type="PANTHER" id="PTHR14097:SF8">
    <property type="entry name" value="NAD(P)-BINDING DOMAIN-CONTAINING PROTEIN"/>
    <property type="match status" value="1"/>
</dbReference>
<sequence>MGKTRSINNIIITGATGMVGEGVLLKCLKSPEIDSILVINRKPCGYTHPKLKEIIHSDFFDFSPIQDQLSGYNACFFCLGITSVGADDDTYYKMTYTLTMHVAETLSKLNDNMTFCYVSGGGTNENERLKWARVKGKTESDLMKLPFKQVFNFRPGFIKPVEPQKYVNKFYKYVNWLFPIGRAIYPNGFCTMGELGNAMVNTLSHNNERRTLEGKDIIAFANEPL</sequence>
<organism evidence="1 2">
    <name type="scientific">Pedobacter frigidisoli</name>
    <dbReference type="NCBI Taxonomy" id="2530455"/>
    <lineage>
        <taxon>Bacteria</taxon>
        <taxon>Pseudomonadati</taxon>
        <taxon>Bacteroidota</taxon>
        <taxon>Sphingobacteriia</taxon>
        <taxon>Sphingobacteriales</taxon>
        <taxon>Sphingobacteriaceae</taxon>
        <taxon>Pedobacter</taxon>
    </lineage>
</organism>
<keyword evidence="2" id="KW-1185">Reference proteome</keyword>
<dbReference type="Proteomes" id="UP000291485">
    <property type="component" value="Unassembled WGS sequence"/>
</dbReference>
<dbReference type="InterPro" id="IPR036291">
    <property type="entry name" value="NAD(P)-bd_dom_sf"/>
</dbReference>
<dbReference type="AlphaFoldDB" id="A0A4R0PA57"/>
<dbReference type="EMBL" id="SJSN01000001">
    <property type="protein sequence ID" value="TCD12678.1"/>
    <property type="molecule type" value="Genomic_DNA"/>
</dbReference>
<dbReference type="Gene3D" id="3.40.50.720">
    <property type="entry name" value="NAD(P)-binding Rossmann-like Domain"/>
    <property type="match status" value="1"/>
</dbReference>